<keyword evidence="1" id="KW-0175">Coiled coil</keyword>
<evidence type="ECO:0000313" key="3">
    <source>
        <dbReference type="EMBL" id="ORY37642.1"/>
    </source>
</evidence>
<feature type="coiled-coil region" evidence="1">
    <location>
        <begin position="218"/>
        <end position="252"/>
    </location>
</feature>
<comment type="caution">
    <text evidence="3">The sequence shown here is derived from an EMBL/GenBank/DDBJ whole genome shotgun (WGS) entry which is preliminary data.</text>
</comment>
<dbReference type="AlphaFoldDB" id="A0A1Y2BSA6"/>
<dbReference type="OrthoDB" id="2117703at2759"/>
<proteinExistence type="predicted"/>
<feature type="compositionally biased region" description="Polar residues" evidence="2">
    <location>
        <begin position="1"/>
        <end position="12"/>
    </location>
</feature>
<protein>
    <submittedName>
        <fullName evidence="3">Uncharacterized protein</fullName>
    </submittedName>
</protein>
<evidence type="ECO:0000313" key="4">
    <source>
        <dbReference type="Proteomes" id="UP000193642"/>
    </source>
</evidence>
<dbReference type="Proteomes" id="UP000193642">
    <property type="component" value="Unassembled WGS sequence"/>
</dbReference>
<keyword evidence="4" id="KW-1185">Reference proteome</keyword>
<feature type="region of interest" description="Disordered" evidence="2">
    <location>
        <begin position="1"/>
        <end position="40"/>
    </location>
</feature>
<gene>
    <name evidence="3" type="ORF">BCR33DRAFT_448635</name>
</gene>
<dbReference type="EMBL" id="MCGO01000049">
    <property type="protein sequence ID" value="ORY37642.1"/>
    <property type="molecule type" value="Genomic_DNA"/>
</dbReference>
<evidence type="ECO:0000256" key="1">
    <source>
        <dbReference type="SAM" id="Coils"/>
    </source>
</evidence>
<accession>A0A1Y2BSA6</accession>
<organism evidence="3 4">
    <name type="scientific">Rhizoclosmatium globosum</name>
    <dbReference type="NCBI Taxonomy" id="329046"/>
    <lineage>
        <taxon>Eukaryota</taxon>
        <taxon>Fungi</taxon>
        <taxon>Fungi incertae sedis</taxon>
        <taxon>Chytridiomycota</taxon>
        <taxon>Chytridiomycota incertae sedis</taxon>
        <taxon>Chytridiomycetes</taxon>
        <taxon>Chytridiales</taxon>
        <taxon>Chytriomycetaceae</taxon>
        <taxon>Rhizoclosmatium</taxon>
    </lineage>
</organism>
<feature type="compositionally biased region" description="Acidic residues" evidence="2">
    <location>
        <begin position="22"/>
        <end position="39"/>
    </location>
</feature>
<name>A0A1Y2BSA6_9FUNG</name>
<evidence type="ECO:0000256" key="2">
    <source>
        <dbReference type="SAM" id="MobiDB-lite"/>
    </source>
</evidence>
<sequence length="255" mass="28613">MGKITGSMSSEGESLGIAINIEDADSDYGEEDEDEDEVGAELSRTGSMLRSSALSTFDVSQDKDYIANTSLSPTMNIVDNTMNVFVSGADTITLLTEQESLQLKKKLASNALEELIIQVIDLPDYKEIGIDDFSPIHRLRLVSSKVQHKKAPPTIMPDPKSIALLNSLIPSNSLWAKYPEYGEIEDYEPVMPERGFDERRIPLGLPVEEYLRRIAIMGEENDRRIAAERERRAKLEEELRKEANVKNKSRKKSAH</sequence>
<reference evidence="3 4" key="1">
    <citation type="submission" date="2016-07" db="EMBL/GenBank/DDBJ databases">
        <title>Pervasive Adenine N6-methylation of Active Genes in Fungi.</title>
        <authorList>
            <consortium name="DOE Joint Genome Institute"/>
            <person name="Mondo S.J."/>
            <person name="Dannebaum R.O."/>
            <person name="Kuo R.C."/>
            <person name="Labutti K."/>
            <person name="Haridas S."/>
            <person name="Kuo A."/>
            <person name="Salamov A."/>
            <person name="Ahrendt S.R."/>
            <person name="Lipzen A."/>
            <person name="Sullivan W."/>
            <person name="Andreopoulos W.B."/>
            <person name="Clum A."/>
            <person name="Lindquist E."/>
            <person name="Daum C."/>
            <person name="Ramamoorthy G.K."/>
            <person name="Gryganskyi A."/>
            <person name="Culley D."/>
            <person name="Magnuson J.K."/>
            <person name="James T.Y."/>
            <person name="O'Malley M.A."/>
            <person name="Stajich J.E."/>
            <person name="Spatafora J.W."/>
            <person name="Visel A."/>
            <person name="Grigoriev I.V."/>
        </authorList>
    </citation>
    <scope>NUCLEOTIDE SEQUENCE [LARGE SCALE GENOMIC DNA]</scope>
    <source>
        <strain evidence="3 4">JEL800</strain>
    </source>
</reference>